<feature type="transmembrane region" description="Helical" evidence="8">
    <location>
        <begin position="180"/>
        <end position="209"/>
    </location>
</feature>
<keyword evidence="11" id="KW-1185">Reference proteome</keyword>
<name>A0A369ASZ7_9FIRM</name>
<evidence type="ECO:0000256" key="4">
    <source>
        <dbReference type="ARBA" id="ARBA00022679"/>
    </source>
</evidence>
<dbReference type="GO" id="GO:0009103">
    <property type="term" value="P:lipopolysaccharide biosynthetic process"/>
    <property type="evidence" value="ECO:0007669"/>
    <property type="project" value="UniProtKB-ARBA"/>
</dbReference>
<evidence type="ECO:0000259" key="9">
    <source>
        <dbReference type="Pfam" id="PF13231"/>
    </source>
</evidence>
<dbReference type="Pfam" id="PF13231">
    <property type="entry name" value="PMT_2"/>
    <property type="match status" value="1"/>
</dbReference>
<sequence>MRKVYLKKGTAVALFIIIALALVLRFSFVLYKLHDFKIGGDARNYLLMSRQLVDDGIYGYWYDGLPYGGSPGISNARVTPTYPLFLSSVYAIFNDPYRQITAVRIIQALTGGIISPLLAFLLMRKLSGRDDGAVIAAFFVAIYPSYIYSTTQILTEVISLATMLLYFYFTALGFKEKKTYAHLLAGGAFAVQILVRPAMLPLFVIPFIYGWFTWFKRDRRAVVKIFVLSVIGFTVVMLPWWVRNYVTLNRVVLTAEAAGNPLLSGTYPYMRDVAKDAPDSIKGNSDLQTEFAKKRIIEGFTTQPLLYFKWYTVGKIQFMFKLPWLPGISTLRMHDVFIHYFILALGVIGGAAAFVRSVTGRVVVIYAVLFLGLYLMFVPENRYAYQLIFFLIMGASYLLCLMRDVIGKRLLGKT</sequence>
<feature type="domain" description="Glycosyltransferase RgtA/B/C/D-like" evidence="9">
    <location>
        <begin position="79"/>
        <end position="240"/>
    </location>
</feature>
<dbReference type="GO" id="GO:0016763">
    <property type="term" value="F:pentosyltransferase activity"/>
    <property type="evidence" value="ECO:0007669"/>
    <property type="project" value="TreeGrafter"/>
</dbReference>
<dbReference type="InterPro" id="IPR050297">
    <property type="entry name" value="LipidA_mod_glycosyltrf_83"/>
</dbReference>
<dbReference type="GO" id="GO:0005886">
    <property type="term" value="C:plasma membrane"/>
    <property type="evidence" value="ECO:0007669"/>
    <property type="project" value="UniProtKB-SubCell"/>
</dbReference>
<comment type="caution">
    <text evidence="10">The sequence shown here is derived from an EMBL/GenBank/DDBJ whole genome shotgun (WGS) entry which is preliminary data.</text>
</comment>
<dbReference type="PANTHER" id="PTHR33908:SF11">
    <property type="entry name" value="MEMBRANE PROTEIN"/>
    <property type="match status" value="1"/>
</dbReference>
<organism evidence="10 11">
    <name type="scientific">Anaerobacterium chartisolvens</name>
    <dbReference type="NCBI Taxonomy" id="1297424"/>
    <lineage>
        <taxon>Bacteria</taxon>
        <taxon>Bacillati</taxon>
        <taxon>Bacillota</taxon>
        <taxon>Clostridia</taxon>
        <taxon>Eubacteriales</taxon>
        <taxon>Oscillospiraceae</taxon>
        <taxon>Anaerobacterium</taxon>
    </lineage>
</organism>
<keyword evidence="4 10" id="KW-0808">Transferase</keyword>
<evidence type="ECO:0000256" key="2">
    <source>
        <dbReference type="ARBA" id="ARBA00022475"/>
    </source>
</evidence>
<feature type="transmembrane region" description="Helical" evidence="8">
    <location>
        <begin position="12"/>
        <end position="31"/>
    </location>
</feature>
<evidence type="ECO:0000256" key="3">
    <source>
        <dbReference type="ARBA" id="ARBA00022676"/>
    </source>
</evidence>
<feature type="transmembrane region" description="Helical" evidence="8">
    <location>
        <begin position="221"/>
        <end position="242"/>
    </location>
</feature>
<evidence type="ECO:0000313" key="10">
    <source>
        <dbReference type="EMBL" id="RCX12361.1"/>
    </source>
</evidence>
<keyword evidence="6 8" id="KW-1133">Transmembrane helix</keyword>
<keyword evidence="7 8" id="KW-0472">Membrane</keyword>
<evidence type="ECO:0000256" key="6">
    <source>
        <dbReference type="ARBA" id="ARBA00022989"/>
    </source>
</evidence>
<dbReference type="AlphaFoldDB" id="A0A369ASZ7"/>
<comment type="subcellular location">
    <subcellularLocation>
        <location evidence="1">Cell membrane</location>
        <topology evidence="1">Multi-pass membrane protein</topology>
    </subcellularLocation>
</comment>
<keyword evidence="2" id="KW-1003">Cell membrane</keyword>
<dbReference type="Proteomes" id="UP000253034">
    <property type="component" value="Unassembled WGS sequence"/>
</dbReference>
<keyword evidence="3 10" id="KW-0328">Glycosyltransferase</keyword>
<dbReference type="EMBL" id="QPJT01000022">
    <property type="protein sequence ID" value="RCX12361.1"/>
    <property type="molecule type" value="Genomic_DNA"/>
</dbReference>
<accession>A0A369ASZ7</accession>
<gene>
    <name evidence="10" type="ORF">DFR58_12250</name>
</gene>
<feature type="transmembrane region" description="Helical" evidence="8">
    <location>
        <begin position="105"/>
        <end position="123"/>
    </location>
</feature>
<feature type="transmembrane region" description="Helical" evidence="8">
    <location>
        <begin position="135"/>
        <end position="168"/>
    </location>
</feature>
<evidence type="ECO:0000256" key="7">
    <source>
        <dbReference type="ARBA" id="ARBA00023136"/>
    </source>
</evidence>
<evidence type="ECO:0000256" key="8">
    <source>
        <dbReference type="SAM" id="Phobius"/>
    </source>
</evidence>
<protein>
    <submittedName>
        <fullName evidence="10">Dolichyl-phosphate-mannose-protein mannosyltransferase</fullName>
    </submittedName>
</protein>
<evidence type="ECO:0000256" key="5">
    <source>
        <dbReference type="ARBA" id="ARBA00022692"/>
    </source>
</evidence>
<reference evidence="10 11" key="1">
    <citation type="submission" date="2018-07" db="EMBL/GenBank/DDBJ databases">
        <title>Genomic Encyclopedia of Type Strains, Phase IV (KMG-IV): sequencing the most valuable type-strain genomes for metagenomic binning, comparative biology and taxonomic classification.</title>
        <authorList>
            <person name="Goeker M."/>
        </authorList>
    </citation>
    <scope>NUCLEOTIDE SEQUENCE [LARGE SCALE GENOMIC DNA]</scope>
    <source>
        <strain evidence="10 11">DSM 27016</strain>
    </source>
</reference>
<keyword evidence="5 8" id="KW-0812">Transmembrane</keyword>
<dbReference type="InterPro" id="IPR038731">
    <property type="entry name" value="RgtA/B/C-like"/>
</dbReference>
<feature type="transmembrane region" description="Helical" evidence="8">
    <location>
        <begin position="362"/>
        <end position="377"/>
    </location>
</feature>
<dbReference type="RefSeq" id="WP_170138196.1">
    <property type="nucleotide sequence ID" value="NZ_QPJT01000022.1"/>
</dbReference>
<feature type="transmembrane region" description="Helical" evidence="8">
    <location>
        <begin position="337"/>
        <end position="355"/>
    </location>
</feature>
<feature type="transmembrane region" description="Helical" evidence="8">
    <location>
        <begin position="383"/>
        <end position="401"/>
    </location>
</feature>
<proteinExistence type="predicted"/>
<evidence type="ECO:0000313" key="11">
    <source>
        <dbReference type="Proteomes" id="UP000253034"/>
    </source>
</evidence>
<dbReference type="PANTHER" id="PTHR33908">
    <property type="entry name" value="MANNOSYLTRANSFERASE YKCB-RELATED"/>
    <property type="match status" value="1"/>
</dbReference>
<evidence type="ECO:0000256" key="1">
    <source>
        <dbReference type="ARBA" id="ARBA00004651"/>
    </source>
</evidence>